<dbReference type="OrthoDB" id="2123952at2759"/>
<protein>
    <submittedName>
        <fullName evidence="2">Uncharacterized protein</fullName>
    </submittedName>
</protein>
<name>A0A9Q3C8H8_9BASI</name>
<evidence type="ECO:0000313" key="2">
    <source>
        <dbReference type="EMBL" id="MBW0478176.1"/>
    </source>
</evidence>
<feature type="compositionally biased region" description="Polar residues" evidence="1">
    <location>
        <begin position="195"/>
        <end position="207"/>
    </location>
</feature>
<accession>A0A9Q3C8H8</accession>
<organism evidence="2 3">
    <name type="scientific">Austropuccinia psidii MF-1</name>
    <dbReference type="NCBI Taxonomy" id="1389203"/>
    <lineage>
        <taxon>Eukaryota</taxon>
        <taxon>Fungi</taxon>
        <taxon>Dikarya</taxon>
        <taxon>Basidiomycota</taxon>
        <taxon>Pucciniomycotina</taxon>
        <taxon>Pucciniomycetes</taxon>
        <taxon>Pucciniales</taxon>
        <taxon>Sphaerophragmiaceae</taxon>
        <taxon>Austropuccinia</taxon>
    </lineage>
</organism>
<dbReference type="EMBL" id="AVOT02005086">
    <property type="protein sequence ID" value="MBW0478176.1"/>
    <property type="molecule type" value="Genomic_DNA"/>
</dbReference>
<reference evidence="2" key="1">
    <citation type="submission" date="2021-03" db="EMBL/GenBank/DDBJ databases">
        <title>Draft genome sequence of rust myrtle Austropuccinia psidii MF-1, a brazilian biotype.</title>
        <authorList>
            <person name="Quecine M.C."/>
            <person name="Pachon D.M.R."/>
            <person name="Bonatelli M.L."/>
            <person name="Correr F.H."/>
            <person name="Franceschini L.M."/>
            <person name="Leite T.F."/>
            <person name="Margarido G.R.A."/>
            <person name="Almeida C.A."/>
            <person name="Ferrarezi J.A."/>
            <person name="Labate C.A."/>
        </authorList>
    </citation>
    <scope>NUCLEOTIDE SEQUENCE</scope>
    <source>
        <strain evidence="2">MF-1</strain>
    </source>
</reference>
<keyword evidence="3" id="KW-1185">Reference proteome</keyword>
<feature type="region of interest" description="Disordered" evidence="1">
    <location>
        <begin position="147"/>
        <end position="209"/>
    </location>
</feature>
<proteinExistence type="predicted"/>
<sequence>MAPKEIYDINKTYDGSKSVRVIAPPCINYQKKGVPCVESATARSTRCQFCNLGKGNFSQDNHRFPDNPRRLWSSIKKGGRALLEDPVDEPQASDATSGHSNFPILVTKKDGRLGKLKGNLVVQDAIDTDFEGSDELYGEGLDITTPIQKRRIQSTSLSPVPASTTSHEVIRSPQPPKPPNRSPTRPSTLSSTSTNIQPPMASTSRDPTSPKPELIFYNCQCRHITGNFTYHKRVNKKVVTSLFEEVDALTEAFVDKAMKSVLPGEPTRALTREAISHKYALVVKFGEALKKV</sequence>
<dbReference type="Proteomes" id="UP000765509">
    <property type="component" value="Unassembled WGS sequence"/>
</dbReference>
<feature type="compositionally biased region" description="Low complexity" evidence="1">
    <location>
        <begin position="182"/>
        <end position="194"/>
    </location>
</feature>
<evidence type="ECO:0000256" key="1">
    <source>
        <dbReference type="SAM" id="MobiDB-lite"/>
    </source>
</evidence>
<dbReference type="AlphaFoldDB" id="A0A9Q3C8H8"/>
<evidence type="ECO:0000313" key="3">
    <source>
        <dbReference type="Proteomes" id="UP000765509"/>
    </source>
</evidence>
<gene>
    <name evidence="2" type="ORF">O181_017891</name>
</gene>
<comment type="caution">
    <text evidence="2">The sequence shown here is derived from an EMBL/GenBank/DDBJ whole genome shotgun (WGS) entry which is preliminary data.</text>
</comment>
<feature type="compositionally biased region" description="Polar residues" evidence="1">
    <location>
        <begin position="153"/>
        <end position="167"/>
    </location>
</feature>